<dbReference type="GO" id="GO:0004252">
    <property type="term" value="F:serine-type endopeptidase activity"/>
    <property type="evidence" value="ECO:0007669"/>
    <property type="project" value="InterPro"/>
</dbReference>
<dbReference type="InterPro" id="IPR051512">
    <property type="entry name" value="Inactive_Rhomboid"/>
</dbReference>
<accession>V4AIS6</accession>
<feature type="non-terminal residue" evidence="9">
    <location>
        <position position="1"/>
    </location>
</feature>
<organism evidence="9 10">
    <name type="scientific">Lottia gigantea</name>
    <name type="common">Giant owl limpet</name>
    <dbReference type="NCBI Taxonomy" id="225164"/>
    <lineage>
        <taxon>Eukaryota</taxon>
        <taxon>Metazoa</taxon>
        <taxon>Spiralia</taxon>
        <taxon>Lophotrochozoa</taxon>
        <taxon>Mollusca</taxon>
        <taxon>Gastropoda</taxon>
        <taxon>Patellogastropoda</taxon>
        <taxon>Lottioidea</taxon>
        <taxon>Lottiidae</taxon>
        <taxon>Lottia</taxon>
    </lineage>
</organism>
<dbReference type="GeneID" id="20231745"/>
<sequence length="145" mass="16760">GPSGSQFGILACLLVEVFQSWQMYRRPFIAVLKLAIPIFILFILGLLPWFDNWAHLFGFMFGLLIAFAFMPYLKFGLIDRRRKIIGIIVSLCLSLALYIILILVMYVMPVRDCELCQYFNCIPFTSDFCENMGVSIKRNSTYNSF</sequence>
<reference evidence="9 10" key="1">
    <citation type="journal article" date="2013" name="Nature">
        <title>Insights into bilaterian evolution from three spiralian genomes.</title>
        <authorList>
            <person name="Simakov O."/>
            <person name="Marletaz F."/>
            <person name="Cho S.J."/>
            <person name="Edsinger-Gonzales E."/>
            <person name="Havlak P."/>
            <person name="Hellsten U."/>
            <person name="Kuo D.H."/>
            <person name="Larsson T."/>
            <person name="Lv J."/>
            <person name="Arendt D."/>
            <person name="Savage R."/>
            <person name="Osoegawa K."/>
            <person name="de Jong P."/>
            <person name="Grimwood J."/>
            <person name="Chapman J.A."/>
            <person name="Shapiro H."/>
            <person name="Aerts A."/>
            <person name="Otillar R.P."/>
            <person name="Terry A.Y."/>
            <person name="Boore J.L."/>
            <person name="Grigoriev I.V."/>
            <person name="Lindberg D.R."/>
            <person name="Seaver E.C."/>
            <person name="Weisblat D.A."/>
            <person name="Putnam N.H."/>
            <person name="Rokhsar D.S."/>
        </authorList>
    </citation>
    <scope>NUCLEOTIDE SEQUENCE [LARGE SCALE GENOMIC DNA]</scope>
</reference>
<feature type="transmembrane region" description="Helical" evidence="7">
    <location>
        <begin position="85"/>
        <end position="108"/>
    </location>
</feature>
<evidence type="ECO:0000259" key="8">
    <source>
        <dbReference type="Pfam" id="PF01694"/>
    </source>
</evidence>
<dbReference type="Proteomes" id="UP000030746">
    <property type="component" value="Unassembled WGS sequence"/>
</dbReference>
<keyword evidence="3 7" id="KW-0812">Transmembrane</keyword>
<dbReference type="InterPro" id="IPR035952">
    <property type="entry name" value="Rhomboid-like_sf"/>
</dbReference>
<dbReference type="HOGENOM" id="CLU_2051665_0_0_1"/>
<evidence type="ECO:0000256" key="6">
    <source>
        <dbReference type="ARBA" id="ARBA00023136"/>
    </source>
</evidence>
<dbReference type="OMA" id="TETFCED"/>
<dbReference type="GO" id="GO:0005789">
    <property type="term" value="C:endoplasmic reticulum membrane"/>
    <property type="evidence" value="ECO:0007669"/>
    <property type="project" value="UniProtKB-SubCell"/>
</dbReference>
<comment type="similarity">
    <text evidence="2">Belongs to the peptidase S54 family.</text>
</comment>
<dbReference type="Pfam" id="PF01694">
    <property type="entry name" value="Rhomboid"/>
    <property type="match status" value="1"/>
</dbReference>
<dbReference type="GO" id="GO:0050708">
    <property type="term" value="P:regulation of protein secretion"/>
    <property type="evidence" value="ECO:0007669"/>
    <property type="project" value="TreeGrafter"/>
</dbReference>
<dbReference type="OrthoDB" id="2146116at2759"/>
<evidence type="ECO:0000256" key="2">
    <source>
        <dbReference type="ARBA" id="ARBA00009045"/>
    </source>
</evidence>
<keyword evidence="6 7" id="KW-0472">Membrane</keyword>
<evidence type="ECO:0000256" key="5">
    <source>
        <dbReference type="ARBA" id="ARBA00022989"/>
    </source>
</evidence>
<dbReference type="PANTHER" id="PTHR45965:SF3">
    <property type="entry name" value="INACTIVE RHOMBOID PROTEIN 1"/>
    <property type="match status" value="1"/>
</dbReference>
<evidence type="ECO:0000313" key="10">
    <source>
        <dbReference type="Proteomes" id="UP000030746"/>
    </source>
</evidence>
<dbReference type="KEGG" id="lgi:LOTGIDRAFT_119486"/>
<name>V4AIS6_LOTGI</name>
<dbReference type="GO" id="GO:0042058">
    <property type="term" value="P:regulation of epidermal growth factor receptor signaling pathway"/>
    <property type="evidence" value="ECO:0007669"/>
    <property type="project" value="TreeGrafter"/>
</dbReference>
<dbReference type="PANTHER" id="PTHR45965">
    <property type="entry name" value="INACTIVE RHOMBOID PROTEIN"/>
    <property type="match status" value="1"/>
</dbReference>
<dbReference type="AlphaFoldDB" id="V4AIS6"/>
<dbReference type="EMBL" id="KB201931">
    <property type="protein sequence ID" value="ESO93376.1"/>
    <property type="molecule type" value="Genomic_DNA"/>
</dbReference>
<evidence type="ECO:0000313" key="9">
    <source>
        <dbReference type="EMBL" id="ESO93376.1"/>
    </source>
</evidence>
<evidence type="ECO:0000256" key="1">
    <source>
        <dbReference type="ARBA" id="ARBA00004477"/>
    </source>
</evidence>
<dbReference type="SUPFAM" id="SSF144091">
    <property type="entry name" value="Rhomboid-like"/>
    <property type="match status" value="1"/>
</dbReference>
<comment type="subcellular location">
    <subcellularLocation>
        <location evidence="1">Endoplasmic reticulum membrane</location>
        <topology evidence="1">Multi-pass membrane protein</topology>
    </subcellularLocation>
</comment>
<keyword evidence="5 7" id="KW-1133">Transmembrane helix</keyword>
<dbReference type="Gene3D" id="1.20.1540.10">
    <property type="entry name" value="Rhomboid-like"/>
    <property type="match status" value="1"/>
</dbReference>
<dbReference type="RefSeq" id="XP_009056070.1">
    <property type="nucleotide sequence ID" value="XM_009057822.1"/>
</dbReference>
<dbReference type="CTD" id="20231745"/>
<dbReference type="InterPro" id="IPR022764">
    <property type="entry name" value="Peptidase_S54_rhomboid_dom"/>
</dbReference>
<feature type="transmembrane region" description="Helical" evidence="7">
    <location>
        <begin position="28"/>
        <end position="47"/>
    </location>
</feature>
<protein>
    <recommendedName>
        <fullName evidence="8">Peptidase S54 rhomboid domain-containing protein</fullName>
    </recommendedName>
</protein>
<feature type="domain" description="Peptidase S54 rhomboid" evidence="8">
    <location>
        <begin position="1"/>
        <end position="70"/>
    </location>
</feature>
<proteinExistence type="inferred from homology"/>
<evidence type="ECO:0000256" key="4">
    <source>
        <dbReference type="ARBA" id="ARBA00022824"/>
    </source>
</evidence>
<dbReference type="STRING" id="225164.V4AIS6"/>
<keyword evidence="4" id="KW-0256">Endoplasmic reticulum</keyword>
<keyword evidence="10" id="KW-1185">Reference proteome</keyword>
<evidence type="ECO:0000256" key="7">
    <source>
        <dbReference type="SAM" id="Phobius"/>
    </source>
</evidence>
<evidence type="ECO:0000256" key="3">
    <source>
        <dbReference type="ARBA" id="ARBA00022692"/>
    </source>
</evidence>
<feature type="transmembrane region" description="Helical" evidence="7">
    <location>
        <begin position="53"/>
        <end position="73"/>
    </location>
</feature>
<gene>
    <name evidence="9" type="ORF">LOTGIDRAFT_119486</name>
</gene>